<name>A0A9X1RCX5_9BRAD</name>
<dbReference type="RefSeq" id="WP_237891062.1">
    <property type="nucleotide sequence ID" value="NZ_JAKLTY010000013.1"/>
</dbReference>
<dbReference type="PANTHER" id="PTHR43642:SF1">
    <property type="entry name" value="HYBRID SIGNAL TRANSDUCTION HISTIDINE KINASE G"/>
    <property type="match status" value="1"/>
</dbReference>
<proteinExistence type="predicted"/>
<dbReference type="Gene3D" id="1.10.510.10">
    <property type="entry name" value="Transferase(Phosphotransferase) domain 1"/>
    <property type="match status" value="1"/>
</dbReference>
<dbReference type="SMART" id="SM00220">
    <property type="entry name" value="S_TKc"/>
    <property type="match status" value="1"/>
</dbReference>
<dbReference type="SMART" id="SM00086">
    <property type="entry name" value="PAC"/>
    <property type="match status" value="2"/>
</dbReference>
<dbReference type="InterPro" id="IPR011009">
    <property type="entry name" value="Kinase-like_dom_sf"/>
</dbReference>
<dbReference type="Pfam" id="PF00989">
    <property type="entry name" value="PAS"/>
    <property type="match status" value="2"/>
</dbReference>
<comment type="catalytic activity">
    <reaction evidence="1">
        <text>ATP + protein L-histidine = ADP + protein N-phospho-L-histidine.</text>
        <dbReference type="EC" id="2.7.13.3"/>
    </reaction>
</comment>
<gene>
    <name evidence="11" type="ORF">L6654_21495</name>
</gene>
<dbReference type="SUPFAM" id="SSF55785">
    <property type="entry name" value="PYP-like sensor domain (PAS domain)"/>
    <property type="match status" value="2"/>
</dbReference>
<dbReference type="Pfam" id="PF00069">
    <property type="entry name" value="Pkinase"/>
    <property type="match status" value="1"/>
</dbReference>
<dbReference type="InterPro" id="IPR011006">
    <property type="entry name" value="CheY-like_superfamily"/>
</dbReference>
<feature type="domain" description="PAS" evidence="10">
    <location>
        <begin position="1461"/>
        <end position="1533"/>
    </location>
</feature>
<dbReference type="CDD" id="cd00082">
    <property type="entry name" value="HisKA"/>
    <property type="match status" value="1"/>
</dbReference>
<evidence type="ECO:0000259" key="10">
    <source>
        <dbReference type="PROSITE" id="PS50112"/>
    </source>
</evidence>
<dbReference type="Gene3D" id="1.10.287.130">
    <property type="match status" value="1"/>
</dbReference>
<dbReference type="NCBIfam" id="TIGR00229">
    <property type="entry name" value="sensory_box"/>
    <property type="match status" value="2"/>
</dbReference>
<dbReference type="InterPro" id="IPR036890">
    <property type="entry name" value="HATPase_C_sf"/>
</dbReference>
<dbReference type="InterPro" id="IPR041664">
    <property type="entry name" value="AAA_16"/>
</dbReference>
<dbReference type="InterPro" id="IPR029016">
    <property type="entry name" value="GAF-like_dom_sf"/>
</dbReference>
<dbReference type="SMART" id="SM00091">
    <property type="entry name" value="PAS"/>
    <property type="match status" value="2"/>
</dbReference>
<sequence length="2078" mass="230385">MNLSSFMGTGWAHGPQVLCDEEGILLCRTSRERIDGERQVVLAVVPAAEHPSPQSLDRLAHEFALKDELDSAWAAKPLELLQDHGRTILVLEDSGGEPLTWLTDAPMETGSFLRLAVQIAAALGKVHQQGLVHKDIKPANILVSRSNGSVHLTGFGFATRRPRERLSAAAQEQIAGTFAYMSPEQTGRMNRSIDSRSDLYSLGITLYQMVTGSLPFVAGDPMEWVHCHVAREPEAPAKRCGDVPRAVSRLIMKLLSKMAEERYQTAGGAERDLQRCLSEWELRHRIEDFPLGEHDTPDRLLVPEKLYGRTAEREMLFASFERIVRSGAPELALVSGYSGIGKSSVVNELHKVLVPSHGLFASGKFDQHKRDIPYATLAKAFQGLVRPLLGKREAELSEWRQALQDALGPNGQLVVDLVPELKAVVGEQPPVPELSLQHAQSRFHRVLEQFIGVFARAEHPLVLFLDDLQWLDMATFELLEDILTRSELKHLMLIGAYRDNEVDSAHPVMRMREAIKARGRQVVEITLAPLGRRHLGQLLADTLRCEPRQAAPLIQLVHEKTAGNPFFAIQFMFSLVDEGLLAFDHDAISWSWDLERIHAKRYTDNVVDLMLGKLTRLPLPTRTALQQMACLGNVAEVPVLSVVLGTSEDQVNEDLWPAVRQEFVEPQAGTYRFVHDRFQEAAYALIPEQERAAAHLRIGRMFAARAAPDTVEDDVFEIVSQLNRGTALITAPDERVRLAELNLLAGRRAKAATAFTMAHAHFAAGEAMLPRDRWEQHYTLSFALALQRAECEFLAGDHAAANLRLAELAERAATLPDLAAVTRLRMEPSDRDVETALDYLRRVGIDWSAHPTPDEVQQEYQRMWQAIGDRPIEALLDLPQMADPVARGTMDVLTVLVSPAWYIDEGLRRLIIGRMANLSLQYGNSDASCLAYIVLGTVLGPDFDDYAAGYRFARLGLDLVETRGLDRFKARVYLGFGSWTRDVRTGRPWLKRAFDAAQQVGDVNYASFTRHHFLTHLLACGDPLAEVQQEAEAGLDFARRARVDLAADRIIGQLQLIRSLRGLTTKFGSFDDAAFNEAQFERRLETEPYLEQAGFWYWTRKLQARVLANDPAAIAAAAKADKLLWTSKALFDRIDFHFYAALAEGACCEVAAPGDRARHLDALIRHHRELQQLAEISPEDFTDRAALISAEIARIEGRELDAMRFYDRAIAAAHANGFPQNEAIANELAGRFYTTRGFDKIANAYLRDAHYGFIRWGAEPKVRQLEHLYPRLHVAEDTGSGSRLTIQHMDVTTVVKASQAVSSEIELPKLIETLMKIVLQNAGADRGLLILSRHDDFRIEAEGQSRGDEFTVAMRQTSLSTPDCPEALLRYVIRAQKPLIVDDATRPDPLYGDDYVRRRHPRSMLCLPLLKQAKLIGLLYLENTLTTHAFTPDRVAVLDLLAAQAAISLENTLLYRDLQEREARIRRLVDSNIIGILFWDGSGDISYANDAFLSMTGYSRQDLVSNAIRWNDMTPAEYRDEDAQRVEQLRTSGQTASREKEFIRKDGSRVPVLIGSASLAGSSDQCVSFVLDLTARKQAEEKYRLLMEQAHDAILVLDQSGRVIEANRTAGVMLRRAREQIIGLPFRSILVPADAAEVASLLAPNSTGLLQLRLHGPDDKGLDVEMSAAHVSTGGQELIIVIGRDISQRLRLEQQLRQAQKMDAVGQLTGGVAHDFNNILTVITGTIQILIDGLADQPDLVAIAHMIDDAATRGADLTMQLLAFARRQPLQPRNVDVNNLIVDTAKLLRPTLGEHIEVGSTLQTDCWQALIDPGQLSTALINLAVNARDAMIGGGKISFGSANASFGPDNSGPDDTIGDFVLVTVSDTGTGIPKAIRDKIFEPFFTTKELGKGTGLGLSMVYGFIKQSGGHIRIDTEERLGTTFSLYLPRSTQAAASASVMTKGELQRGSETILLVEDDELVRNYVEAQLKSFGYRTIAAANGPEALALVDQGTAFDLLFTDVVMPGGMNGRELADAVLQRRPDVPVLYMSGYPEAAMMHDGRLDPDITLLSKPYRPADLAHAIRQVLDSRGRPGPTR</sequence>
<protein>
    <recommendedName>
        <fullName evidence="2">histidine kinase</fullName>
        <ecNumber evidence="2">2.7.13.3</ecNumber>
    </recommendedName>
</protein>
<evidence type="ECO:0000256" key="2">
    <source>
        <dbReference type="ARBA" id="ARBA00012438"/>
    </source>
</evidence>
<dbReference type="InterPro" id="IPR035965">
    <property type="entry name" value="PAS-like_dom_sf"/>
</dbReference>
<feature type="modified residue" description="4-aspartylphosphate" evidence="6">
    <location>
        <position position="2002"/>
    </location>
</feature>
<feature type="domain" description="Protein kinase" evidence="7">
    <location>
        <begin position="1"/>
        <end position="277"/>
    </location>
</feature>
<evidence type="ECO:0000256" key="5">
    <source>
        <dbReference type="ARBA" id="ARBA00022777"/>
    </source>
</evidence>
<dbReference type="InterPro" id="IPR027417">
    <property type="entry name" value="P-loop_NTPase"/>
</dbReference>
<dbReference type="Pfam" id="PF01590">
    <property type="entry name" value="GAF"/>
    <property type="match status" value="1"/>
</dbReference>
<dbReference type="CDD" id="cd00130">
    <property type="entry name" value="PAS"/>
    <property type="match status" value="2"/>
</dbReference>
<evidence type="ECO:0000256" key="6">
    <source>
        <dbReference type="PROSITE-ProRule" id="PRU00169"/>
    </source>
</evidence>
<dbReference type="SMART" id="SM00382">
    <property type="entry name" value="AAA"/>
    <property type="match status" value="1"/>
</dbReference>
<dbReference type="EC" id="2.7.13.3" evidence="2"/>
<accession>A0A9X1RCX5</accession>
<organism evidence="11 12">
    <name type="scientific">Bradyrhizobium zhengyangense</name>
    <dbReference type="NCBI Taxonomy" id="2911009"/>
    <lineage>
        <taxon>Bacteria</taxon>
        <taxon>Pseudomonadati</taxon>
        <taxon>Pseudomonadota</taxon>
        <taxon>Alphaproteobacteria</taxon>
        <taxon>Hyphomicrobiales</taxon>
        <taxon>Nitrobacteraceae</taxon>
        <taxon>Bradyrhizobium</taxon>
    </lineage>
</organism>
<dbReference type="CDD" id="cd14014">
    <property type="entry name" value="STKc_PknB_like"/>
    <property type="match status" value="1"/>
</dbReference>
<reference evidence="11" key="1">
    <citation type="submission" date="2022-01" db="EMBL/GenBank/DDBJ databases">
        <title>Genome sequnece data of strain Bradyrhizobium sp. nov.</title>
        <authorList>
            <person name="Zhang J."/>
        </authorList>
    </citation>
    <scope>NUCLEOTIDE SEQUENCE</scope>
    <source>
        <strain evidence="11">WYCCWR 13023</strain>
    </source>
</reference>
<dbReference type="GO" id="GO:0006355">
    <property type="term" value="P:regulation of DNA-templated transcription"/>
    <property type="evidence" value="ECO:0007669"/>
    <property type="project" value="InterPro"/>
</dbReference>
<evidence type="ECO:0000256" key="1">
    <source>
        <dbReference type="ARBA" id="ARBA00000085"/>
    </source>
</evidence>
<evidence type="ECO:0000259" key="9">
    <source>
        <dbReference type="PROSITE" id="PS50110"/>
    </source>
</evidence>
<dbReference type="Gene3D" id="3.40.50.2300">
    <property type="match status" value="1"/>
</dbReference>
<feature type="domain" description="Histidine kinase" evidence="8">
    <location>
        <begin position="1711"/>
        <end position="1932"/>
    </location>
</feature>
<dbReference type="Proteomes" id="UP001139054">
    <property type="component" value="Unassembled WGS sequence"/>
</dbReference>
<dbReference type="SMART" id="SM00388">
    <property type="entry name" value="HisKA"/>
    <property type="match status" value="1"/>
</dbReference>
<dbReference type="SMART" id="SM00448">
    <property type="entry name" value="REC"/>
    <property type="match status" value="1"/>
</dbReference>
<dbReference type="SUPFAM" id="SSF52172">
    <property type="entry name" value="CheY-like"/>
    <property type="match status" value="1"/>
</dbReference>
<dbReference type="PROSITE" id="PS00108">
    <property type="entry name" value="PROTEIN_KINASE_ST"/>
    <property type="match status" value="1"/>
</dbReference>
<dbReference type="InterPro" id="IPR053159">
    <property type="entry name" value="Hybrid_Histidine_Kinase"/>
</dbReference>
<comment type="caution">
    <text evidence="11">The sequence shown here is derived from an EMBL/GenBank/DDBJ whole genome shotgun (WGS) entry which is preliminary data.</text>
</comment>
<dbReference type="InterPro" id="IPR003593">
    <property type="entry name" value="AAA+_ATPase"/>
</dbReference>
<dbReference type="SUPFAM" id="SSF47384">
    <property type="entry name" value="Homodimeric domain of signal transducing histidine kinase"/>
    <property type="match status" value="1"/>
</dbReference>
<dbReference type="Gene3D" id="3.40.50.300">
    <property type="entry name" value="P-loop containing nucleotide triphosphate hydrolases"/>
    <property type="match status" value="1"/>
</dbReference>
<dbReference type="SUPFAM" id="SSF55874">
    <property type="entry name" value="ATPase domain of HSP90 chaperone/DNA topoisomerase II/histidine kinase"/>
    <property type="match status" value="1"/>
</dbReference>
<evidence type="ECO:0000256" key="3">
    <source>
        <dbReference type="ARBA" id="ARBA00022553"/>
    </source>
</evidence>
<dbReference type="PANTHER" id="PTHR43642">
    <property type="entry name" value="HYBRID SIGNAL TRANSDUCTION HISTIDINE KINASE G"/>
    <property type="match status" value="1"/>
</dbReference>
<dbReference type="InterPro" id="IPR003018">
    <property type="entry name" value="GAF"/>
</dbReference>
<evidence type="ECO:0000259" key="7">
    <source>
        <dbReference type="PROSITE" id="PS50011"/>
    </source>
</evidence>
<dbReference type="SUPFAM" id="SSF52540">
    <property type="entry name" value="P-loop containing nucleoside triphosphate hydrolases"/>
    <property type="match status" value="1"/>
</dbReference>
<dbReference type="EMBL" id="JAKLTY010000013">
    <property type="protein sequence ID" value="MCG2629217.1"/>
    <property type="molecule type" value="Genomic_DNA"/>
</dbReference>
<dbReference type="SUPFAM" id="SSF56112">
    <property type="entry name" value="Protein kinase-like (PK-like)"/>
    <property type="match status" value="1"/>
</dbReference>
<dbReference type="InterPro" id="IPR013767">
    <property type="entry name" value="PAS_fold"/>
</dbReference>
<dbReference type="PROSITE" id="PS50112">
    <property type="entry name" value="PAS"/>
    <property type="match status" value="2"/>
</dbReference>
<keyword evidence="5" id="KW-0418">Kinase</keyword>
<evidence type="ECO:0000313" key="12">
    <source>
        <dbReference type="Proteomes" id="UP001139054"/>
    </source>
</evidence>
<dbReference type="GO" id="GO:0000155">
    <property type="term" value="F:phosphorelay sensor kinase activity"/>
    <property type="evidence" value="ECO:0007669"/>
    <property type="project" value="InterPro"/>
</dbReference>
<dbReference type="SMART" id="SM00065">
    <property type="entry name" value="GAF"/>
    <property type="match status" value="1"/>
</dbReference>
<dbReference type="InterPro" id="IPR001789">
    <property type="entry name" value="Sig_transdc_resp-reg_receiver"/>
</dbReference>
<dbReference type="InterPro" id="IPR004358">
    <property type="entry name" value="Sig_transdc_His_kin-like_C"/>
</dbReference>
<dbReference type="Pfam" id="PF02518">
    <property type="entry name" value="HATPase_c"/>
    <property type="match status" value="1"/>
</dbReference>
<dbReference type="InterPro" id="IPR003594">
    <property type="entry name" value="HATPase_dom"/>
</dbReference>
<dbReference type="InterPro" id="IPR036097">
    <property type="entry name" value="HisK_dim/P_sf"/>
</dbReference>
<dbReference type="Gene3D" id="3.30.450.20">
    <property type="entry name" value="PAS domain"/>
    <property type="match status" value="2"/>
</dbReference>
<feature type="domain" description="PAS" evidence="10">
    <location>
        <begin position="1579"/>
        <end position="1642"/>
    </location>
</feature>
<evidence type="ECO:0000259" key="8">
    <source>
        <dbReference type="PROSITE" id="PS50109"/>
    </source>
</evidence>
<dbReference type="InterPro" id="IPR000719">
    <property type="entry name" value="Prot_kinase_dom"/>
</dbReference>
<dbReference type="SUPFAM" id="SSF55781">
    <property type="entry name" value="GAF domain-like"/>
    <property type="match status" value="1"/>
</dbReference>
<dbReference type="Gene3D" id="3.30.565.10">
    <property type="entry name" value="Histidine kinase-like ATPase, C-terminal domain"/>
    <property type="match status" value="1"/>
</dbReference>
<keyword evidence="4" id="KW-0808">Transferase</keyword>
<dbReference type="Gene3D" id="3.30.450.40">
    <property type="match status" value="1"/>
</dbReference>
<evidence type="ECO:0000313" key="11">
    <source>
        <dbReference type="EMBL" id="MCG2629217.1"/>
    </source>
</evidence>
<dbReference type="CDD" id="cd18161">
    <property type="entry name" value="REC_hyHK_blue-like"/>
    <property type="match status" value="1"/>
</dbReference>
<dbReference type="InterPro" id="IPR003661">
    <property type="entry name" value="HisK_dim/P_dom"/>
</dbReference>
<dbReference type="SMART" id="SM00387">
    <property type="entry name" value="HATPase_c"/>
    <property type="match status" value="1"/>
</dbReference>
<dbReference type="PROSITE" id="PS50011">
    <property type="entry name" value="PROTEIN_KINASE_DOM"/>
    <property type="match status" value="1"/>
</dbReference>
<dbReference type="GO" id="GO:0005524">
    <property type="term" value="F:ATP binding"/>
    <property type="evidence" value="ECO:0007669"/>
    <property type="project" value="InterPro"/>
</dbReference>
<dbReference type="PROSITE" id="PS50110">
    <property type="entry name" value="RESPONSE_REGULATORY"/>
    <property type="match status" value="1"/>
</dbReference>
<keyword evidence="3 6" id="KW-0597">Phosphoprotein</keyword>
<feature type="domain" description="Response regulatory" evidence="9">
    <location>
        <begin position="1952"/>
        <end position="2068"/>
    </location>
</feature>
<dbReference type="Pfam" id="PF00072">
    <property type="entry name" value="Response_reg"/>
    <property type="match status" value="1"/>
</dbReference>
<dbReference type="InterPro" id="IPR008271">
    <property type="entry name" value="Ser/Thr_kinase_AS"/>
</dbReference>
<dbReference type="InterPro" id="IPR001610">
    <property type="entry name" value="PAC"/>
</dbReference>
<dbReference type="PRINTS" id="PR00344">
    <property type="entry name" value="BCTRLSENSOR"/>
</dbReference>
<dbReference type="InterPro" id="IPR005467">
    <property type="entry name" value="His_kinase_dom"/>
</dbReference>
<evidence type="ECO:0000256" key="4">
    <source>
        <dbReference type="ARBA" id="ARBA00022679"/>
    </source>
</evidence>
<dbReference type="Pfam" id="PF13191">
    <property type="entry name" value="AAA_16"/>
    <property type="match status" value="1"/>
</dbReference>
<dbReference type="PROSITE" id="PS50109">
    <property type="entry name" value="HIS_KIN"/>
    <property type="match status" value="1"/>
</dbReference>
<dbReference type="InterPro" id="IPR000014">
    <property type="entry name" value="PAS"/>
</dbReference>